<dbReference type="RefSeq" id="WP_144993463.1">
    <property type="nucleotide sequence ID" value="NZ_CP036281.1"/>
</dbReference>
<keyword evidence="4" id="KW-0813">Transport</keyword>
<keyword evidence="9" id="KW-0969">Cilium</keyword>
<dbReference type="OrthoDB" id="9152601at2"/>
<evidence type="ECO:0000256" key="2">
    <source>
        <dbReference type="ARBA" id="ARBA00006602"/>
    </source>
</evidence>
<dbReference type="GO" id="GO:0005829">
    <property type="term" value="C:cytosol"/>
    <property type="evidence" value="ECO:0007669"/>
    <property type="project" value="TreeGrafter"/>
</dbReference>
<dbReference type="GO" id="GO:0015031">
    <property type="term" value="P:protein transport"/>
    <property type="evidence" value="ECO:0007669"/>
    <property type="project" value="UniProtKB-KW"/>
</dbReference>
<dbReference type="InterPro" id="IPR018035">
    <property type="entry name" value="Flagellar_FliH/T3SS_HrpE"/>
</dbReference>
<evidence type="ECO:0000313" key="9">
    <source>
        <dbReference type="EMBL" id="QDU79115.1"/>
    </source>
</evidence>
<dbReference type="InterPro" id="IPR051472">
    <property type="entry name" value="T3SS_Stator/FliH"/>
</dbReference>
<accession>A0A518CIQ2</accession>
<dbReference type="PANTHER" id="PTHR34982">
    <property type="entry name" value="YOP PROTEINS TRANSLOCATION PROTEIN L"/>
    <property type="match status" value="1"/>
</dbReference>
<evidence type="ECO:0000256" key="4">
    <source>
        <dbReference type="ARBA" id="ARBA00022448"/>
    </source>
</evidence>
<dbReference type="Pfam" id="PF02108">
    <property type="entry name" value="FliH"/>
    <property type="match status" value="1"/>
</dbReference>
<dbReference type="EMBL" id="CP036281">
    <property type="protein sequence ID" value="QDU79115.1"/>
    <property type="molecule type" value="Genomic_DNA"/>
</dbReference>
<evidence type="ECO:0000256" key="5">
    <source>
        <dbReference type="ARBA" id="ARBA00022795"/>
    </source>
</evidence>
<evidence type="ECO:0000313" key="10">
    <source>
        <dbReference type="Proteomes" id="UP000317178"/>
    </source>
</evidence>
<comment type="similarity">
    <text evidence="2">Belongs to the FliH family.</text>
</comment>
<dbReference type="AlphaFoldDB" id="A0A518CIQ2"/>
<keyword evidence="9" id="KW-0282">Flagellum</keyword>
<evidence type="ECO:0000256" key="6">
    <source>
        <dbReference type="ARBA" id="ARBA00022927"/>
    </source>
</evidence>
<proteinExistence type="inferred from homology"/>
<gene>
    <name evidence="9" type="ORF">Pla110_08200</name>
</gene>
<keyword evidence="6" id="KW-0653">Protein transport</keyword>
<evidence type="ECO:0000256" key="1">
    <source>
        <dbReference type="ARBA" id="ARBA00003041"/>
    </source>
</evidence>
<sequence length="237" mass="26365">MAFQESDRVLKAGSFRNMGSKVAFNYHDLEKQGESYLADIKKQADKILDDAKQQADAIISKSQAEGLEKGLTEGRQNAQQEIEQKANQLSELTVQNRVSTVLPALDKVAQTLLQEKDNWLYTWEKIAIELAARIASKVVHRAIELDPELTTEMLRSTLELVAGSPEVTVYLSQDDYETLGDERDNIVKSLSSCGKVNVLMDENLGRGDSRVETQHGSVDAGLETQIERIANELISDN</sequence>
<dbReference type="PANTHER" id="PTHR34982:SF1">
    <property type="entry name" value="FLAGELLAR ASSEMBLY PROTEIN FLIH"/>
    <property type="match status" value="1"/>
</dbReference>
<name>A0A518CIQ2_9PLAN</name>
<keyword evidence="5" id="KW-1005">Bacterial flagellum biogenesis</keyword>
<keyword evidence="7" id="KW-1006">Bacterial flagellum protein export</keyword>
<keyword evidence="9" id="KW-0966">Cell projection</keyword>
<reference evidence="9 10" key="1">
    <citation type="submission" date="2019-02" db="EMBL/GenBank/DDBJ databases">
        <title>Deep-cultivation of Planctomycetes and their phenomic and genomic characterization uncovers novel biology.</title>
        <authorList>
            <person name="Wiegand S."/>
            <person name="Jogler M."/>
            <person name="Boedeker C."/>
            <person name="Pinto D."/>
            <person name="Vollmers J."/>
            <person name="Rivas-Marin E."/>
            <person name="Kohn T."/>
            <person name="Peeters S.H."/>
            <person name="Heuer A."/>
            <person name="Rast P."/>
            <person name="Oberbeckmann S."/>
            <person name="Bunk B."/>
            <person name="Jeske O."/>
            <person name="Meyerdierks A."/>
            <person name="Storesund J.E."/>
            <person name="Kallscheuer N."/>
            <person name="Luecker S."/>
            <person name="Lage O.M."/>
            <person name="Pohl T."/>
            <person name="Merkel B.J."/>
            <person name="Hornburger P."/>
            <person name="Mueller R.-W."/>
            <person name="Bruemmer F."/>
            <person name="Labrenz M."/>
            <person name="Spormann A.M."/>
            <person name="Op den Camp H."/>
            <person name="Overmann J."/>
            <person name="Amann R."/>
            <person name="Jetten M.S.M."/>
            <person name="Mascher T."/>
            <person name="Medema M.H."/>
            <person name="Devos D.P."/>
            <person name="Kaster A.-K."/>
            <person name="Ovreas L."/>
            <person name="Rohde M."/>
            <person name="Galperin M.Y."/>
            <person name="Jogler C."/>
        </authorList>
    </citation>
    <scope>NUCLEOTIDE SEQUENCE [LARGE SCALE GENOMIC DNA]</scope>
    <source>
        <strain evidence="9 10">Pla110</strain>
    </source>
</reference>
<keyword evidence="10" id="KW-1185">Reference proteome</keyword>
<organism evidence="9 10">
    <name type="scientific">Polystyrenella longa</name>
    <dbReference type="NCBI Taxonomy" id="2528007"/>
    <lineage>
        <taxon>Bacteria</taxon>
        <taxon>Pseudomonadati</taxon>
        <taxon>Planctomycetota</taxon>
        <taxon>Planctomycetia</taxon>
        <taxon>Planctomycetales</taxon>
        <taxon>Planctomycetaceae</taxon>
        <taxon>Polystyrenella</taxon>
    </lineage>
</organism>
<evidence type="ECO:0000256" key="7">
    <source>
        <dbReference type="ARBA" id="ARBA00023225"/>
    </source>
</evidence>
<protein>
    <recommendedName>
        <fullName evidence="3">Flagellar assembly protein FliH</fullName>
    </recommendedName>
</protein>
<dbReference type="GO" id="GO:0044781">
    <property type="term" value="P:bacterial-type flagellum organization"/>
    <property type="evidence" value="ECO:0007669"/>
    <property type="project" value="UniProtKB-KW"/>
</dbReference>
<dbReference type="Gene3D" id="1.20.5.2950">
    <property type="match status" value="1"/>
</dbReference>
<evidence type="ECO:0000256" key="3">
    <source>
        <dbReference type="ARBA" id="ARBA00016507"/>
    </source>
</evidence>
<feature type="domain" description="Flagellar assembly protein FliH/Type III secretion system HrpE" evidence="8">
    <location>
        <begin position="105"/>
        <end position="229"/>
    </location>
</feature>
<evidence type="ECO:0000259" key="8">
    <source>
        <dbReference type="Pfam" id="PF02108"/>
    </source>
</evidence>
<dbReference type="Proteomes" id="UP000317178">
    <property type="component" value="Chromosome"/>
</dbReference>
<dbReference type="KEGG" id="plon:Pla110_08200"/>
<comment type="function">
    <text evidence="1">Needed for flagellar regrowth and assembly.</text>
</comment>